<dbReference type="Proteomes" id="UP001611383">
    <property type="component" value="Chromosome"/>
</dbReference>
<organism evidence="1 2">
    <name type="scientific">Archangium minus</name>
    <dbReference type="NCBI Taxonomy" id="83450"/>
    <lineage>
        <taxon>Bacteria</taxon>
        <taxon>Pseudomonadati</taxon>
        <taxon>Myxococcota</taxon>
        <taxon>Myxococcia</taxon>
        <taxon>Myxococcales</taxon>
        <taxon>Cystobacterineae</taxon>
        <taxon>Archangiaceae</taxon>
        <taxon>Archangium</taxon>
    </lineage>
</organism>
<dbReference type="EMBL" id="CP043494">
    <property type="protein sequence ID" value="WNG44151.1"/>
    <property type="molecule type" value="Genomic_DNA"/>
</dbReference>
<protein>
    <submittedName>
        <fullName evidence="1">Uncharacterized protein</fullName>
    </submittedName>
</protein>
<evidence type="ECO:0000313" key="2">
    <source>
        <dbReference type="Proteomes" id="UP001611383"/>
    </source>
</evidence>
<name>A0ABY9WT18_9BACT</name>
<sequence length="296" mass="32450">MKWRTVLPGLLGILLLPLPLLGLVYLAMSHHGARPSPPAGHLLVPMLAPQVRQSLHTYEQDCRTDADCESQLRCFHNKRTGRQYCTDSTCEIDQDCPEDFACRTLRASNKEDFIRACSLQGSRKESELCEELPALLVDGCEKGLICSGFCGRPCRLDEPSSCPEGYVCKEGDHAPSCVPTCEGRSCPAGQRCVSLMGGHGSVCMTVYGQDCELNPCPQGLHCTRNTYTSTPGRIWMQCLRRCGRSTPPCPEDSVCSLFQCRKACSPEGPQVCEPGFACGRNQPGQPWVCLPSTRSE</sequence>
<gene>
    <name evidence="1" type="ORF">F0U60_08565</name>
</gene>
<reference evidence="1 2" key="1">
    <citation type="submission" date="2019-08" db="EMBL/GenBank/DDBJ databases">
        <title>Archangium and Cystobacter genomes.</title>
        <authorList>
            <person name="Chen I.-C.K."/>
            <person name="Wielgoss S."/>
        </authorList>
    </citation>
    <scope>NUCLEOTIDE SEQUENCE [LARGE SCALE GENOMIC DNA]</scope>
    <source>
        <strain evidence="1 2">Cbm 6</strain>
    </source>
</reference>
<accession>A0ABY9WT18</accession>
<dbReference type="RefSeq" id="WP_395816389.1">
    <property type="nucleotide sequence ID" value="NZ_CP043494.1"/>
</dbReference>
<proteinExistence type="predicted"/>
<evidence type="ECO:0000313" key="1">
    <source>
        <dbReference type="EMBL" id="WNG44151.1"/>
    </source>
</evidence>
<keyword evidence="2" id="KW-1185">Reference proteome</keyword>